<dbReference type="InterPro" id="IPR009003">
    <property type="entry name" value="Peptidase_S1_PA"/>
</dbReference>
<evidence type="ECO:0000313" key="4">
    <source>
        <dbReference type="EMBL" id="KAJ3656383.1"/>
    </source>
</evidence>
<dbReference type="GO" id="GO:0006508">
    <property type="term" value="P:proteolysis"/>
    <property type="evidence" value="ECO:0007669"/>
    <property type="project" value="InterPro"/>
</dbReference>
<sequence>MGTVLIFVLCLSPIWALSRGSRIIGGQEAYVGEFPYAAAIYKSTADGNYFCTGTVLTDEWVLTAGQCVDGAILFTVVMGTHKLSVNDESVVRVATEHYVLHPDYNPNTLANDIGLIKFRAPITFTTYINRAYVPYLPVSEGTTGIAYGWGQTSDDDPELSDTLVHVTLRAVSDAECRITYGNQLTENMVCFAGNYNEGTCYGDSGSPITQYISRGYIIIHAISSFFSANGCESPDPSGYTKVFPYNGWINNYTFPTT</sequence>
<dbReference type="Proteomes" id="UP001168821">
    <property type="component" value="Unassembled WGS sequence"/>
</dbReference>
<keyword evidence="2" id="KW-0732">Signal</keyword>
<dbReference type="Gene3D" id="2.40.10.10">
    <property type="entry name" value="Trypsin-like serine proteases"/>
    <property type="match status" value="2"/>
</dbReference>
<keyword evidence="5" id="KW-1185">Reference proteome</keyword>
<accession>A0AA38IE83</accession>
<protein>
    <recommendedName>
        <fullName evidence="3">Peptidase S1 domain-containing protein</fullName>
    </recommendedName>
</protein>
<dbReference type="PANTHER" id="PTHR24260">
    <property type="match status" value="1"/>
</dbReference>
<dbReference type="GO" id="GO:0004252">
    <property type="term" value="F:serine-type endopeptidase activity"/>
    <property type="evidence" value="ECO:0007669"/>
    <property type="project" value="InterPro"/>
</dbReference>
<dbReference type="PROSITE" id="PS50240">
    <property type="entry name" value="TRYPSIN_DOM"/>
    <property type="match status" value="1"/>
</dbReference>
<dbReference type="InterPro" id="IPR051333">
    <property type="entry name" value="CLIP_Serine_Protease"/>
</dbReference>
<dbReference type="InterPro" id="IPR043504">
    <property type="entry name" value="Peptidase_S1_PA_chymotrypsin"/>
</dbReference>
<dbReference type="PANTHER" id="PTHR24260:SF136">
    <property type="entry name" value="GH08193P-RELATED"/>
    <property type="match status" value="1"/>
</dbReference>
<feature type="domain" description="Peptidase S1" evidence="3">
    <location>
        <begin position="23"/>
        <end position="254"/>
    </location>
</feature>
<evidence type="ECO:0000259" key="3">
    <source>
        <dbReference type="PROSITE" id="PS50240"/>
    </source>
</evidence>
<keyword evidence="1" id="KW-1015">Disulfide bond</keyword>
<dbReference type="Pfam" id="PF00089">
    <property type="entry name" value="Trypsin"/>
    <property type="match status" value="1"/>
</dbReference>
<dbReference type="AlphaFoldDB" id="A0AA38IE83"/>
<dbReference type="FunFam" id="2.40.10.10:FF:000166">
    <property type="entry name" value="Trypsin"/>
    <property type="match status" value="1"/>
</dbReference>
<evidence type="ECO:0000313" key="5">
    <source>
        <dbReference type="Proteomes" id="UP001168821"/>
    </source>
</evidence>
<comment type="caution">
    <text evidence="4">The sequence shown here is derived from an EMBL/GenBank/DDBJ whole genome shotgun (WGS) entry which is preliminary data.</text>
</comment>
<dbReference type="InterPro" id="IPR033116">
    <property type="entry name" value="TRYPSIN_SER"/>
</dbReference>
<feature type="chain" id="PRO_5041262306" description="Peptidase S1 domain-containing protein" evidence="2">
    <location>
        <begin position="17"/>
        <end position="257"/>
    </location>
</feature>
<dbReference type="PRINTS" id="PR00722">
    <property type="entry name" value="CHYMOTRYPSIN"/>
</dbReference>
<evidence type="ECO:0000256" key="2">
    <source>
        <dbReference type="SAM" id="SignalP"/>
    </source>
</evidence>
<name>A0AA38IE83_9CUCU</name>
<reference evidence="4" key="1">
    <citation type="journal article" date="2023" name="G3 (Bethesda)">
        <title>Whole genome assemblies of Zophobas morio and Tenebrio molitor.</title>
        <authorList>
            <person name="Kaur S."/>
            <person name="Stinson S.A."/>
            <person name="diCenzo G.C."/>
        </authorList>
    </citation>
    <scope>NUCLEOTIDE SEQUENCE</scope>
    <source>
        <strain evidence="4">QUZm001</strain>
    </source>
</reference>
<dbReference type="SMART" id="SM00020">
    <property type="entry name" value="Tryp_SPc"/>
    <property type="match status" value="1"/>
</dbReference>
<dbReference type="EMBL" id="JALNTZ010000004">
    <property type="protein sequence ID" value="KAJ3656383.1"/>
    <property type="molecule type" value="Genomic_DNA"/>
</dbReference>
<dbReference type="SUPFAM" id="SSF50494">
    <property type="entry name" value="Trypsin-like serine proteases"/>
    <property type="match status" value="1"/>
</dbReference>
<dbReference type="PROSITE" id="PS00135">
    <property type="entry name" value="TRYPSIN_SER"/>
    <property type="match status" value="1"/>
</dbReference>
<dbReference type="CDD" id="cd00190">
    <property type="entry name" value="Tryp_SPc"/>
    <property type="match status" value="1"/>
</dbReference>
<dbReference type="InterPro" id="IPR001314">
    <property type="entry name" value="Peptidase_S1A"/>
</dbReference>
<gene>
    <name evidence="4" type="ORF">Zmor_015465</name>
</gene>
<proteinExistence type="predicted"/>
<dbReference type="InterPro" id="IPR001254">
    <property type="entry name" value="Trypsin_dom"/>
</dbReference>
<feature type="signal peptide" evidence="2">
    <location>
        <begin position="1"/>
        <end position="16"/>
    </location>
</feature>
<evidence type="ECO:0000256" key="1">
    <source>
        <dbReference type="ARBA" id="ARBA00023157"/>
    </source>
</evidence>
<organism evidence="4 5">
    <name type="scientific">Zophobas morio</name>
    <dbReference type="NCBI Taxonomy" id="2755281"/>
    <lineage>
        <taxon>Eukaryota</taxon>
        <taxon>Metazoa</taxon>
        <taxon>Ecdysozoa</taxon>
        <taxon>Arthropoda</taxon>
        <taxon>Hexapoda</taxon>
        <taxon>Insecta</taxon>
        <taxon>Pterygota</taxon>
        <taxon>Neoptera</taxon>
        <taxon>Endopterygota</taxon>
        <taxon>Coleoptera</taxon>
        <taxon>Polyphaga</taxon>
        <taxon>Cucujiformia</taxon>
        <taxon>Tenebrionidae</taxon>
        <taxon>Zophobas</taxon>
    </lineage>
</organism>